<feature type="transmembrane region" description="Helical" evidence="12">
    <location>
        <begin position="17"/>
        <end position="39"/>
    </location>
</feature>
<dbReference type="Proteomes" id="UP000182427">
    <property type="component" value="Chromosome I"/>
</dbReference>
<keyword evidence="8" id="KW-0408">Iron</keyword>
<dbReference type="AlphaFoldDB" id="A0A1G7HBZ0"/>
<comment type="similarity">
    <text evidence="2">Belongs to the fatty acid desaturase type 2 family.</text>
</comment>
<dbReference type="PANTHER" id="PTHR11351:SF31">
    <property type="entry name" value="DESATURASE 1, ISOFORM A-RELATED"/>
    <property type="match status" value="1"/>
</dbReference>
<evidence type="ECO:0000256" key="9">
    <source>
        <dbReference type="ARBA" id="ARBA00023098"/>
    </source>
</evidence>
<proteinExistence type="inferred from homology"/>
<accession>A0A1G7HBZ0</accession>
<dbReference type="InterPro" id="IPR015876">
    <property type="entry name" value="Acyl-CoA_DS"/>
</dbReference>
<dbReference type="RefSeq" id="WP_083346919.1">
    <property type="nucleotide sequence ID" value="NZ_LT629690.1"/>
</dbReference>
<evidence type="ECO:0000256" key="4">
    <source>
        <dbReference type="ARBA" id="ARBA00022692"/>
    </source>
</evidence>
<evidence type="ECO:0000256" key="1">
    <source>
        <dbReference type="ARBA" id="ARBA00004141"/>
    </source>
</evidence>
<dbReference type="GO" id="GO:0016020">
    <property type="term" value="C:membrane"/>
    <property type="evidence" value="ECO:0007669"/>
    <property type="project" value="UniProtKB-SubCell"/>
</dbReference>
<dbReference type="CDD" id="cd03505">
    <property type="entry name" value="Delta9-FADS-like"/>
    <property type="match status" value="1"/>
</dbReference>
<dbReference type="OrthoDB" id="9768289at2"/>
<evidence type="ECO:0000259" key="13">
    <source>
        <dbReference type="Pfam" id="PF00487"/>
    </source>
</evidence>
<keyword evidence="4 12" id="KW-0812">Transmembrane</keyword>
<feature type="domain" description="Fatty acid desaturase" evidence="13">
    <location>
        <begin position="41"/>
        <end position="254"/>
    </location>
</feature>
<keyword evidence="5" id="KW-0276">Fatty acid metabolism</keyword>
<evidence type="ECO:0000256" key="7">
    <source>
        <dbReference type="ARBA" id="ARBA00023002"/>
    </source>
</evidence>
<evidence type="ECO:0000256" key="2">
    <source>
        <dbReference type="ARBA" id="ARBA00008749"/>
    </source>
</evidence>
<dbReference type="PRINTS" id="PR00075">
    <property type="entry name" value="FACDDSATRASE"/>
</dbReference>
<sequence length="280" mass="32026">MASLLPAKYDRTFQQPVVWATSLILLAFHLGAIAALFFFTWKAFLFSLLLWWLAGGLGIGVGYHRLLTHRGYKTPKFVEYFLTICATLTLEGGPIFWVATHRKHHQNTDKEGDPHSPHDGGFWSHVGWLLTGQTMHNDAADLLPYVPDLRKDRFHVWISRWHWVPMTILGVLLLSLGGWPFLLWGIFFRTVLGLHSTWLVNSATHMWGSRRFATGDSSRNSFWVALLTFGEGWHNNHHAHPQSSRHGLAWYEVDLNWYGICLLKAMGLAWDVKARSLSEG</sequence>
<evidence type="ECO:0000256" key="8">
    <source>
        <dbReference type="ARBA" id="ARBA00023004"/>
    </source>
</evidence>
<keyword evidence="3" id="KW-0444">Lipid biosynthesis</keyword>
<evidence type="ECO:0000256" key="10">
    <source>
        <dbReference type="ARBA" id="ARBA00023136"/>
    </source>
</evidence>
<keyword evidence="7" id="KW-0560">Oxidoreductase</keyword>
<keyword evidence="9" id="KW-0443">Lipid metabolism</keyword>
<evidence type="ECO:0000256" key="5">
    <source>
        <dbReference type="ARBA" id="ARBA00022832"/>
    </source>
</evidence>
<protein>
    <submittedName>
        <fullName evidence="14">Delta-9 acyl-phospholipid desaturase</fullName>
    </submittedName>
</protein>
<dbReference type="PANTHER" id="PTHR11351">
    <property type="entry name" value="ACYL-COA DESATURASE"/>
    <property type="match status" value="1"/>
</dbReference>
<evidence type="ECO:0000313" key="15">
    <source>
        <dbReference type="Proteomes" id="UP000182427"/>
    </source>
</evidence>
<keyword evidence="15" id="KW-1185">Reference proteome</keyword>
<dbReference type="InterPro" id="IPR005804">
    <property type="entry name" value="FA_desaturase_dom"/>
</dbReference>
<dbReference type="Pfam" id="PF00487">
    <property type="entry name" value="FA_desaturase"/>
    <property type="match status" value="1"/>
</dbReference>
<dbReference type="GO" id="GO:0016717">
    <property type="term" value="F:oxidoreductase activity, acting on paired donors, with oxidation of a pair of donors resulting in the reduction of molecular oxygen to two molecules of water"/>
    <property type="evidence" value="ECO:0007669"/>
    <property type="project" value="InterPro"/>
</dbReference>
<keyword evidence="6 12" id="KW-1133">Transmembrane helix</keyword>
<evidence type="ECO:0000256" key="11">
    <source>
        <dbReference type="ARBA" id="ARBA00023160"/>
    </source>
</evidence>
<gene>
    <name evidence="14" type="ORF">SAMN05444167_1004</name>
</gene>
<dbReference type="GO" id="GO:0006633">
    <property type="term" value="P:fatty acid biosynthetic process"/>
    <property type="evidence" value="ECO:0007669"/>
    <property type="project" value="UniProtKB-KW"/>
</dbReference>
<evidence type="ECO:0000313" key="14">
    <source>
        <dbReference type="EMBL" id="SDE97804.1"/>
    </source>
</evidence>
<keyword evidence="11" id="KW-0275">Fatty acid biosynthesis</keyword>
<organism evidence="14 15">
    <name type="scientific">Terriglobus roseus</name>
    <dbReference type="NCBI Taxonomy" id="392734"/>
    <lineage>
        <taxon>Bacteria</taxon>
        <taxon>Pseudomonadati</taxon>
        <taxon>Acidobacteriota</taxon>
        <taxon>Terriglobia</taxon>
        <taxon>Terriglobales</taxon>
        <taxon>Acidobacteriaceae</taxon>
        <taxon>Terriglobus</taxon>
    </lineage>
</organism>
<feature type="transmembrane region" description="Helical" evidence="12">
    <location>
        <begin position="45"/>
        <end position="66"/>
    </location>
</feature>
<reference evidence="14 15" key="1">
    <citation type="submission" date="2016-10" db="EMBL/GenBank/DDBJ databases">
        <authorList>
            <person name="de Groot N.N."/>
        </authorList>
    </citation>
    <scope>NUCLEOTIDE SEQUENCE [LARGE SCALE GENOMIC DNA]</scope>
    <source>
        <strain evidence="14 15">GAS232</strain>
    </source>
</reference>
<feature type="transmembrane region" description="Helical" evidence="12">
    <location>
        <begin position="163"/>
        <end position="187"/>
    </location>
</feature>
<comment type="subcellular location">
    <subcellularLocation>
        <location evidence="1">Membrane</location>
        <topology evidence="1">Multi-pass membrane protein</topology>
    </subcellularLocation>
</comment>
<name>A0A1G7HBZ0_9BACT</name>
<dbReference type="EMBL" id="LT629690">
    <property type="protein sequence ID" value="SDE97804.1"/>
    <property type="molecule type" value="Genomic_DNA"/>
</dbReference>
<keyword evidence="10 12" id="KW-0472">Membrane</keyword>
<evidence type="ECO:0000256" key="6">
    <source>
        <dbReference type="ARBA" id="ARBA00022989"/>
    </source>
</evidence>
<feature type="transmembrane region" description="Helical" evidence="12">
    <location>
        <begin position="78"/>
        <end position="99"/>
    </location>
</feature>
<evidence type="ECO:0000256" key="12">
    <source>
        <dbReference type="SAM" id="Phobius"/>
    </source>
</evidence>
<evidence type="ECO:0000256" key="3">
    <source>
        <dbReference type="ARBA" id="ARBA00022516"/>
    </source>
</evidence>